<comment type="pathway">
    <text evidence="1 8">Cofactor biosynthesis; (R)-pantothenate biosynthesis; (R)-pantothenate from (R)-pantoate and beta-alanine: step 1/1.</text>
</comment>
<reference evidence="9 10" key="1">
    <citation type="submission" date="2022-04" db="EMBL/GenBank/DDBJ databases">
        <authorList>
            <person name="Grouzdev D.S."/>
            <person name="Pantiukh K.S."/>
            <person name="Krutkina M.S."/>
        </authorList>
    </citation>
    <scope>NUCLEOTIDE SEQUENCE [LARGE SCALE GENOMIC DNA]</scope>
    <source>
        <strain evidence="9 10">6x-1</strain>
    </source>
</reference>
<dbReference type="CDD" id="cd00560">
    <property type="entry name" value="PanC"/>
    <property type="match status" value="1"/>
</dbReference>
<feature type="binding site" evidence="8">
    <location>
        <position position="65"/>
    </location>
    <ligand>
        <name>(R)-pantoate</name>
        <dbReference type="ChEBI" id="CHEBI:15980"/>
    </ligand>
</feature>
<dbReference type="InterPro" id="IPR004821">
    <property type="entry name" value="Cyt_trans-like"/>
</dbReference>
<comment type="subunit">
    <text evidence="8">Homodimer.</text>
</comment>
<accession>A0ABT0DC87</accession>
<feature type="binding site" evidence="8">
    <location>
        <position position="65"/>
    </location>
    <ligand>
        <name>beta-alanine</name>
        <dbReference type="ChEBI" id="CHEBI:57966"/>
    </ligand>
</feature>
<evidence type="ECO:0000256" key="4">
    <source>
        <dbReference type="ARBA" id="ARBA00022655"/>
    </source>
</evidence>
<dbReference type="InterPro" id="IPR042176">
    <property type="entry name" value="Pantoate_ligase_C"/>
</dbReference>
<keyword evidence="5 8" id="KW-0547">Nucleotide-binding</keyword>
<feature type="binding site" evidence="8">
    <location>
        <begin position="151"/>
        <end position="154"/>
    </location>
    <ligand>
        <name>ATP</name>
        <dbReference type="ChEBI" id="CHEBI:30616"/>
    </ligand>
</feature>
<feature type="binding site" evidence="8">
    <location>
        <begin position="188"/>
        <end position="191"/>
    </location>
    <ligand>
        <name>ATP</name>
        <dbReference type="ChEBI" id="CHEBI:30616"/>
    </ligand>
</feature>
<dbReference type="PANTHER" id="PTHR21299:SF1">
    <property type="entry name" value="PANTOATE--BETA-ALANINE LIGASE"/>
    <property type="match status" value="1"/>
</dbReference>
<dbReference type="RefSeq" id="WP_247029418.1">
    <property type="nucleotide sequence ID" value="NZ_JALKCH010000007.1"/>
</dbReference>
<evidence type="ECO:0000256" key="6">
    <source>
        <dbReference type="ARBA" id="ARBA00022840"/>
    </source>
</evidence>
<feature type="binding site" evidence="8">
    <location>
        <begin position="34"/>
        <end position="41"/>
    </location>
    <ligand>
        <name>ATP</name>
        <dbReference type="ChEBI" id="CHEBI:30616"/>
    </ligand>
</feature>
<evidence type="ECO:0000256" key="8">
    <source>
        <dbReference type="HAMAP-Rule" id="MF_00158"/>
    </source>
</evidence>
<dbReference type="EC" id="6.3.2.1" evidence="8"/>
<dbReference type="GO" id="GO:0016874">
    <property type="term" value="F:ligase activity"/>
    <property type="evidence" value="ECO:0007669"/>
    <property type="project" value="UniProtKB-KW"/>
</dbReference>
<dbReference type="SUPFAM" id="SSF52374">
    <property type="entry name" value="Nucleotidylyl transferase"/>
    <property type="match status" value="1"/>
</dbReference>
<feature type="active site" description="Proton donor" evidence="8">
    <location>
        <position position="41"/>
    </location>
</feature>
<proteinExistence type="inferred from homology"/>
<dbReference type="Gene3D" id="3.30.1300.10">
    <property type="entry name" value="Pantoate-beta-alanine ligase, C-terminal domain"/>
    <property type="match status" value="1"/>
</dbReference>
<dbReference type="Proteomes" id="UP001203284">
    <property type="component" value="Unassembled WGS sequence"/>
</dbReference>
<name>A0ABT0DC87_9HYPH</name>
<feature type="binding site" evidence="8">
    <location>
        <position position="180"/>
    </location>
    <ligand>
        <name>ATP</name>
        <dbReference type="ChEBI" id="CHEBI:30616"/>
    </ligand>
</feature>
<evidence type="ECO:0000256" key="2">
    <source>
        <dbReference type="ARBA" id="ARBA00009256"/>
    </source>
</evidence>
<dbReference type="PANTHER" id="PTHR21299">
    <property type="entry name" value="CYTIDYLATE KINASE/PANTOATE-BETA-ALANINE LIGASE"/>
    <property type="match status" value="1"/>
</dbReference>
<keyword evidence="10" id="KW-1185">Reference proteome</keyword>
<comment type="catalytic activity">
    <reaction evidence="7 8">
        <text>(R)-pantoate + beta-alanine + ATP = (R)-pantothenate + AMP + diphosphate + H(+)</text>
        <dbReference type="Rhea" id="RHEA:10912"/>
        <dbReference type="ChEBI" id="CHEBI:15378"/>
        <dbReference type="ChEBI" id="CHEBI:15980"/>
        <dbReference type="ChEBI" id="CHEBI:29032"/>
        <dbReference type="ChEBI" id="CHEBI:30616"/>
        <dbReference type="ChEBI" id="CHEBI:33019"/>
        <dbReference type="ChEBI" id="CHEBI:57966"/>
        <dbReference type="ChEBI" id="CHEBI:456215"/>
        <dbReference type="EC" id="6.3.2.1"/>
    </reaction>
</comment>
<dbReference type="EMBL" id="JALKCH010000007">
    <property type="protein sequence ID" value="MCK0197576.1"/>
    <property type="molecule type" value="Genomic_DNA"/>
</dbReference>
<evidence type="ECO:0000256" key="7">
    <source>
        <dbReference type="ARBA" id="ARBA00048258"/>
    </source>
</evidence>
<evidence type="ECO:0000256" key="1">
    <source>
        <dbReference type="ARBA" id="ARBA00004990"/>
    </source>
</evidence>
<organism evidence="9 10">
    <name type="scientific">Ancylobacter crimeensis</name>
    <dbReference type="NCBI Taxonomy" id="2579147"/>
    <lineage>
        <taxon>Bacteria</taxon>
        <taxon>Pseudomonadati</taxon>
        <taxon>Pseudomonadota</taxon>
        <taxon>Alphaproteobacteria</taxon>
        <taxon>Hyphomicrobiales</taxon>
        <taxon>Xanthobacteraceae</taxon>
        <taxon>Ancylobacter</taxon>
    </lineage>
</organism>
<comment type="caution">
    <text evidence="9">The sequence shown here is derived from an EMBL/GenBank/DDBJ whole genome shotgun (WGS) entry which is preliminary data.</text>
</comment>
<dbReference type="InterPro" id="IPR003721">
    <property type="entry name" value="Pantoate_ligase"/>
</dbReference>
<dbReference type="NCBIfam" id="TIGR00125">
    <property type="entry name" value="cyt_tran_rel"/>
    <property type="match status" value="1"/>
</dbReference>
<comment type="similarity">
    <text evidence="2 8">Belongs to the pantothenate synthetase family.</text>
</comment>
<comment type="subcellular location">
    <subcellularLocation>
        <location evidence="8">Cytoplasm</location>
    </subcellularLocation>
</comment>
<sequence>MYDGLKRIRTVAALREQVKAWRLAGERIGLVPTMGALHAGHIALVEAARARADRVIASVFVNPTQFGPNEDFSRYPRTLEADMEKLAAAGADAVYTPDVAGMYADGFATTITVGGPALGLETDFRATHFAGVATVVCKLFTQTAPDVAFFGEKDYQQLQVVKRMARDLDLPVEVVGVPTIREADGLALSSRNVYLSTEERVVAPALHRALLQAAADIASGITPAIATSRARDVVAEAGFVVDYIEARNAETLAPLGVGEIEPIRLLAAAKLGRTRLIDNIPVSSH</sequence>
<evidence type="ECO:0000256" key="3">
    <source>
        <dbReference type="ARBA" id="ARBA00022598"/>
    </source>
</evidence>
<keyword evidence="8" id="KW-0963">Cytoplasm</keyword>
<dbReference type="HAMAP" id="MF_00158">
    <property type="entry name" value="PanC"/>
    <property type="match status" value="1"/>
</dbReference>
<keyword evidence="6 8" id="KW-0067">ATP-binding</keyword>
<gene>
    <name evidence="8 9" type="primary">panC</name>
    <name evidence="9" type="ORF">MWN34_11700</name>
</gene>
<comment type="function">
    <text evidence="8">Catalyzes the condensation of pantoate with beta-alanine in an ATP-dependent reaction via a pantoyl-adenylate intermediate.</text>
</comment>
<evidence type="ECO:0000313" key="9">
    <source>
        <dbReference type="EMBL" id="MCK0197576.1"/>
    </source>
</evidence>
<dbReference type="Gene3D" id="3.40.50.620">
    <property type="entry name" value="HUPs"/>
    <property type="match status" value="1"/>
</dbReference>
<feature type="binding site" evidence="8">
    <location>
        <position position="157"/>
    </location>
    <ligand>
        <name>(R)-pantoate</name>
        <dbReference type="ChEBI" id="CHEBI:15980"/>
    </ligand>
</feature>
<comment type="miscellaneous">
    <text evidence="8">The reaction proceeds by a bi uni uni bi ping pong mechanism.</text>
</comment>
<dbReference type="InterPro" id="IPR014729">
    <property type="entry name" value="Rossmann-like_a/b/a_fold"/>
</dbReference>
<keyword evidence="3 8" id="KW-0436">Ligase</keyword>
<dbReference type="NCBIfam" id="TIGR00018">
    <property type="entry name" value="panC"/>
    <property type="match status" value="1"/>
</dbReference>
<keyword evidence="4 8" id="KW-0566">Pantothenate biosynthesis</keyword>
<protein>
    <recommendedName>
        <fullName evidence="8">Pantothenate synthetase</fullName>
        <shortName evidence="8">PS</shortName>
        <ecNumber evidence="8">6.3.2.1</ecNumber>
    </recommendedName>
    <alternativeName>
        <fullName evidence="8">Pantoate--beta-alanine ligase</fullName>
    </alternativeName>
    <alternativeName>
        <fullName evidence="8">Pantoate-activating enzyme</fullName>
    </alternativeName>
</protein>
<dbReference type="Pfam" id="PF02569">
    <property type="entry name" value="Pantoate_ligase"/>
    <property type="match status" value="1"/>
</dbReference>
<evidence type="ECO:0000256" key="5">
    <source>
        <dbReference type="ARBA" id="ARBA00022741"/>
    </source>
</evidence>
<evidence type="ECO:0000313" key="10">
    <source>
        <dbReference type="Proteomes" id="UP001203284"/>
    </source>
</evidence>